<dbReference type="InParanoid" id="T1HDC8"/>
<keyword evidence="3" id="KW-0963">Cytoplasm</keyword>
<dbReference type="SMART" id="SM00326">
    <property type="entry name" value="SH3"/>
    <property type="match status" value="1"/>
</dbReference>
<evidence type="ECO:0000313" key="8">
    <source>
        <dbReference type="EnsemblMetazoa" id="RPRC002045-PA"/>
    </source>
</evidence>
<dbReference type="FunCoup" id="T1HDC8">
    <property type="interactions" value="26"/>
</dbReference>
<reference evidence="8" key="1">
    <citation type="submission" date="2015-05" db="UniProtKB">
        <authorList>
            <consortium name="EnsemblMetazoa"/>
        </authorList>
    </citation>
    <scope>IDENTIFICATION</scope>
</reference>
<dbReference type="CDD" id="cd11823">
    <property type="entry name" value="SH3_Nostrin"/>
    <property type="match status" value="1"/>
</dbReference>
<evidence type="ECO:0000256" key="5">
    <source>
        <dbReference type="ARBA" id="ARBA00023054"/>
    </source>
</evidence>
<dbReference type="InterPro" id="IPR027267">
    <property type="entry name" value="AH/BAR_dom_sf"/>
</dbReference>
<dbReference type="EMBL" id="ACPB03000870">
    <property type="status" value="NOT_ANNOTATED_CDS"/>
    <property type="molecule type" value="Genomic_DNA"/>
</dbReference>
<dbReference type="STRING" id="13249.T1HDC8"/>
<dbReference type="eggNOG" id="KOG4429">
    <property type="taxonomic scope" value="Eukaryota"/>
</dbReference>
<organism evidence="8 9">
    <name type="scientific">Rhodnius prolixus</name>
    <name type="common">Triatomid bug</name>
    <dbReference type="NCBI Taxonomy" id="13249"/>
    <lineage>
        <taxon>Eukaryota</taxon>
        <taxon>Metazoa</taxon>
        <taxon>Ecdysozoa</taxon>
        <taxon>Arthropoda</taxon>
        <taxon>Hexapoda</taxon>
        <taxon>Insecta</taxon>
        <taxon>Pterygota</taxon>
        <taxon>Neoptera</taxon>
        <taxon>Paraneoptera</taxon>
        <taxon>Hemiptera</taxon>
        <taxon>Heteroptera</taxon>
        <taxon>Panheteroptera</taxon>
        <taxon>Cimicomorpha</taxon>
        <taxon>Reduviidae</taxon>
        <taxon>Triatominae</taxon>
        <taxon>Rhodnius</taxon>
    </lineage>
</organism>
<dbReference type="PROSITE" id="PS51741">
    <property type="entry name" value="F_BAR"/>
    <property type="match status" value="1"/>
</dbReference>
<dbReference type="PANTHER" id="PTHR23065:SF7">
    <property type="entry name" value="NOSTRIN, ISOFORM H"/>
    <property type="match status" value="1"/>
</dbReference>
<dbReference type="AlphaFoldDB" id="T1HDC8"/>
<dbReference type="PANTHER" id="PTHR23065">
    <property type="entry name" value="PROLINE-SERINE-THREONINE PHOSPHATASE INTERACTING PROTEIN 1"/>
    <property type="match status" value="1"/>
</dbReference>
<evidence type="ECO:0000256" key="4">
    <source>
        <dbReference type="ARBA" id="ARBA00022553"/>
    </source>
</evidence>
<dbReference type="InterPro" id="IPR001452">
    <property type="entry name" value="SH3_domain"/>
</dbReference>
<feature type="compositionally biased region" description="Basic and acidic residues" evidence="7">
    <location>
        <begin position="198"/>
        <end position="207"/>
    </location>
</feature>
<dbReference type="Pfam" id="PF00018">
    <property type="entry name" value="SH3_1"/>
    <property type="match status" value="1"/>
</dbReference>
<protein>
    <submittedName>
        <fullName evidence="8">Uncharacterized protein</fullName>
    </submittedName>
</protein>
<feature type="compositionally biased region" description="Basic and acidic residues" evidence="7">
    <location>
        <begin position="171"/>
        <end position="185"/>
    </location>
</feature>
<dbReference type="Gene3D" id="6.10.140.470">
    <property type="match status" value="1"/>
</dbReference>
<dbReference type="GO" id="GO:0016192">
    <property type="term" value="P:vesicle-mediated transport"/>
    <property type="evidence" value="ECO:0007669"/>
    <property type="project" value="UniProtKB-ARBA"/>
</dbReference>
<feature type="region of interest" description="Disordered" evidence="7">
    <location>
        <begin position="459"/>
        <end position="479"/>
    </location>
</feature>
<dbReference type="GO" id="GO:0005886">
    <property type="term" value="C:plasma membrane"/>
    <property type="evidence" value="ECO:0007669"/>
    <property type="project" value="TreeGrafter"/>
</dbReference>
<keyword evidence="2" id="KW-0728">SH3 domain</keyword>
<dbReference type="PRINTS" id="PR00452">
    <property type="entry name" value="SH3DOMAIN"/>
</dbReference>
<dbReference type="SMART" id="SM00055">
    <property type="entry name" value="FCH"/>
    <property type="match status" value="1"/>
</dbReference>
<dbReference type="GO" id="GO:0043226">
    <property type="term" value="C:organelle"/>
    <property type="evidence" value="ECO:0007669"/>
    <property type="project" value="UniProtKB-ARBA"/>
</dbReference>
<feature type="region of interest" description="Disordered" evidence="7">
    <location>
        <begin position="171"/>
        <end position="207"/>
    </location>
</feature>
<name>T1HDC8_RHOPR</name>
<evidence type="ECO:0000256" key="3">
    <source>
        <dbReference type="ARBA" id="ARBA00022490"/>
    </source>
</evidence>
<dbReference type="FunFam" id="2.30.30.40:FF:000072">
    <property type="entry name" value="Unconventional Myosin IB"/>
    <property type="match status" value="1"/>
</dbReference>
<dbReference type="InterPro" id="IPR001060">
    <property type="entry name" value="FCH_dom"/>
</dbReference>
<dbReference type="GO" id="GO:0005737">
    <property type="term" value="C:cytoplasm"/>
    <property type="evidence" value="ECO:0007669"/>
    <property type="project" value="TreeGrafter"/>
</dbReference>
<dbReference type="OMA" id="HRLARFQ"/>
<dbReference type="InterPro" id="IPR031160">
    <property type="entry name" value="F_BAR_dom"/>
</dbReference>
<dbReference type="EnsemblMetazoa" id="RPRC002045-RA">
    <property type="protein sequence ID" value="RPRC002045-PA"/>
    <property type="gene ID" value="RPRC002045"/>
</dbReference>
<evidence type="ECO:0000313" key="9">
    <source>
        <dbReference type="Proteomes" id="UP000015103"/>
    </source>
</evidence>
<comment type="subcellular location">
    <subcellularLocation>
        <location evidence="1">Cytoplasm</location>
        <location evidence="1">Cytoskeleton</location>
    </subcellularLocation>
</comment>
<dbReference type="Proteomes" id="UP000015103">
    <property type="component" value="Unassembled WGS sequence"/>
</dbReference>
<dbReference type="SUPFAM" id="SSF50044">
    <property type="entry name" value="SH3-domain"/>
    <property type="match status" value="1"/>
</dbReference>
<keyword evidence="4" id="KW-0597">Phosphoprotein</keyword>
<accession>T1HDC8</accession>
<evidence type="ECO:0000256" key="7">
    <source>
        <dbReference type="SAM" id="MobiDB-lite"/>
    </source>
</evidence>
<dbReference type="Gene3D" id="1.20.1270.60">
    <property type="entry name" value="Arfaptin homology (AH) domain/BAR domain"/>
    <property type="match status" value="1"/>
</dbReference>
<dbReference type="Gene3D" id="2.30.30.40">
    <property type="entry name" value="SH3 Domains"/>
    <property type="match status" value="1"/>
</dbReference>
<dbReference type="Pfam" id="PF25610">
    <property type="entry name" value="HR1_TOCA"/>
    <property type="match status" value="1"/>
</dbReference>
<dbReference type="SUPFAM" id="SSF103657">
    <property type="entry name" value="BAR/IMD domain-like"/>
    <property type="match status" value="1"/>
</dbReference>
<dbReference type="InterPro" id="IPR035656">
    <property type="entry name" value="Nostrin_SH3"/>
</dbReference>
<evidence type="ECO:0000256" key="1">
    <source>
        <dbReference type="ARBA" id="ARBA00004245"/>
    </source>
</evidence>
<dbReference type="VEuPathDB" id="VectorBase:RPRC002045"/>
<sequence length="553" mass="63305">MEHPPDSYSYLERTRSHRRRRRAYRRVLKGQSGFEDLRRYIKQGGDFCKELATILQERSEKRTKLSEAESQYSKTLAKLSSKLVKATKEGSGSVNSAWHRIALEMDVQADIHRHFASAVCEEVVKPLKQLLESQHRTRKYVETAVDKSGKNLAEWRAAESKAKKNSFTCARENEKLREPNSENRNSRLSASSLHIHKQGTDKETKLESKRRKAEECVKKADVEYYTVCLRAERSRLEWESAIVRGSHCFQVIEEERLRGLKDLATSYVQNHNNLGPKFTQMSSRIVEPLENCDIDKDLEIVATLRAATEPSQEQMLPDFYPEHTALAMNRDRRKQALINLLQLIRADLERERRGKVGVENLARALKQTPTFASEDSQQNVHDKLHHMRSMLTYLEAARYKVQSALAELEGGPPVSHPLAGHIHVTRDRQGYQQSVLKVPPWVHNETNDLSSEYSDWVDRGTADGTSVQPDSDFDEFSSQGSEKDFETSVIKVPEASPQRCKALYNYTANLYDELTLNPGDIINIHDKQPDGWWLGELNGVVGIFPATYVEEIK</sequence>
<keyword evidence="5" id="KW-0175">Coiled coil</keyword>
<dbReference type="InterPro" id="IPR036028">
    <property type="entry name" value="SH3-like_dom_sf"/>
</dbReference>
<evidence type="ECO:0000256" key="6">
    <source>
        <dbReference type="ARBA" id="ARBA00023212"/>
    </source>
</evidence>
<keyword evidence="9" id="KW-1185">Reference proteome</keyword>
<evidence type="ECO:0000256" key="2">
    <source>
        <dbReference type="ARBA" id="ARBA00022443"/>
    </source>
</evidence>
<dbReference type="PROSITE" id="PS50002">
    <property type="entry name" value="SH3"/>
    <property type="match status" value="1"/>
</dbReference>
<proteinExistence type="predicted"/>
<dbReference type="HOGENOM" id="CLU_027170_0_0_1"/>
<keyword evidence="6" id="KW-0206">Cytoskeleton</keyword>
<dbReference type="InterPro" id="IPR057870">
    <property type="entry name" value="HR1_TOCA"/>
</dbReference>
<dbReference type="Pfam" id="PF00611">
    <property type="entry name" value="FCH"/>
    <property type="match status" value="1"/>
</dbReference>